<accession>A0A1C1A4V7</accession>
<comment type="subcellular location">
    <subcellularLocation>
        <location evidence="1">Cell membrane</location>
        <topology evidence="1">Multi-pass membrane protein</topology>
    </subcellularLocation>
</comment>
<evidence type="ECO:0000256" key="3">
    <source>
        <dbReference type="ARBA" id="ARBA00022692"/>
    </source>
</evidence>
<evidence type="ECO:0000256" key="6">
    <source>
        <dbReference type="SAM" id="MobiDB-lite"/>
    </source>
</evidence>
<keyword evidence="9" id="KW-1185">Reference proteome</keyword>
<feature type="transmembrane region" description="Helical" evidence="7">
    <location>
        <begin position="24"/>
        <end position="44"/>
    </location>
</feature>
<dbReference type="GO" id="GO:0016787">
    <property type="term" value="F:hydrolase activity"/>
    <property type="evidence" value="ECO:0007669"/>
    <property type="project" value="UniProtKB-KW"/>
</dbReference>
<comment type="caution">
    <text evidence="8">The sequence shown here is derived from an EMBL/GenBank/DDBJ whole genome shotgun (WGS) entry which is preliminary data.</text>
</comment>
<name>A0A1C1A4V7_9BACL</name>
<dbReference type="OrthoDB" id="3176438at2"/>
<dbReference type="STRING" id="512399.A8709_15760"/>
<dbReference type="GO" id="GO:0005886">
    <property type="term" value="C:plasma membrane"/>
    <property type="evidence" value="ECO:0007669"/>
    <property type="project" value="UniProtKB-SubCell"/>
</dbReference>
<evidence type="ECO:0000256" key="4">
    <source>
        <dbReference type="ARBA" id="ARBA00022989"/>
    </source>
</evidence>
<evidence type="ECO:0000256" key="2">
    <source>
        <dbReference type="ARBA" id="ARBA00022475"/>
    </source>
</evidence>
<keyword evidence="2" id="KW-1003">Cell membrane</keyword>
<gene>
    <name evidence="8" type="ORF">A8709_15760</name>
</gene>
<keyword evidence="5 7" id="KW-0472">Membrane</keyword>
<dbReference type="InterPro" id="IPR005538">
    <property type="entry name" value="LrgA/CidA"/>
</dbReference>
<feature type="region of interest" description="Disordered" evidence="6">
    <location>
        <begin position="109"/>
        <end position="134"/>
    </location>
</feature>
<organism evidence="8 9">
    <name type="scientific">Paenibacillus pectinilyticus</name>
    <dbReference type="NCBI Taxonomy" id="512399"/>
    <lineage>
        <taxon>Bacteria</taxon>
        <taxon>Bacillati</taxon>
        <taxon>Bacillota</taxon>
        <taxon>Bacilli</taxon>
        <taxon>Bacillales</taxon>
        <taxon>Paenibacillaceae</taxon>
        <taxon>Paenibacillus</taxon>
    </lineage>
</organism>
<evidence type="ECO:0000256" key="7">
    <source>
        <dbReference type="SAM" id="Phobius"/>
    </source>
</evidence>
<feature type="transmembrane region" description="Helical" evidence="7">
    <location>
        <begin position="56"/>
        <end position="76"/>
    </location>
</feature>
<evidence type="ECO:0000313" key="9">
    <source>
        <dbReference type="Proteomes" id="UP000093309"/>
    </source>
</evidence>
<proteinExistence type="predicted"/>
<sequence>MLGLAILLAFNLIGIGLQMGLHLPLPGNVIGLILFTIALFAKIIKLEWVETTANWFTGHMMLFFLPFVVGTMAFFPLIGANWLSIGVGVIGSSVVVLVVTGFVTSKLQRHDEKEHHRRVNQPSAEQKSVGGGIS</sequence>
<keyword evidence="4 7" id="KW-1133">Transmembrane helix</keyword>
<evidence type="ECO:0000256" key="5">
    <source>
        <dbReference type="ARBA" id="ARBA00023136"/>
    </source>
</evidence>
<dbReference type="PANTHER" id="PTHR33931:SF2">
    <property type="entry name" value="HOLIN-LIKE PROTEIN CIDA"/>
    <property type="match status" value="1"/>
</dbReference>
<keyword evidence="8" id="KW-0378">Hydrolase</keyword>
<dbReference type="Pfam" id="PF03788">
    <property type="entry name" value="LrgA"/>
    <property type="match status" value="1"/>
</dbReference>
<dbReference type="RefSeq" id="WP_065852440.1">
    <property type="nucleotide sequence ID" value="NZ_LYPC01000014.1"/>
</dbReference>
<evidence type="ECO:0000313" key="8">
    <source>
        <dbReference type="EMBL" id="OCT15530.1"/>
    </source>
</evidence>
<dbReference type="PANTHER" id="PTHR33931">
    <property type="entry name" value="HOLIN-LIKE PROTEIN CIDA-RELATED"/>
    <property type="match status" value="1"/>
</dbReference>
<protein>
    <submittedName>
        <fullName evidence="8">Murein hydrolase transporter LrgA</fullName>
    </submittedName>
</protein>
<dbReference type="Proteomes" id="UP000093309">
    <property type="component" value="Unassembled WGS sequence"/>
</dbReference>
<reference evidence="9" key="1">
    <citation type="submission" date="2016-05" db="EMBL/GenBank/DDBJ databases">
        <title>Paenibacillus oryzae. sp. nov., isolated from the rice root.</title>
        <authorList>
            <person name="Zhang J."/>
            <person name="Zhang X."/>
        </authorList>
    </citation>
    <scope>NUCLEOTIDE SEQUENCE [LARGE SCALE GENOMIC DNA]</scope>
    <source>
        <strain evidence="9">KCTC13222</strain>
    </source>
</reference>
<keyword evidence="3 7" id="KW-0812">Transmembrane</keyword>
<evidence type="ECO:0000256" key="1">
    <source>
        <dbReference type="ARBA" id="ARBA00004651"/>
    </source>
</evidence>
<dbReference type="AlphaFoldDB" id="A0A1C1A4V7"/>
<feature type="transmembrane region" description="Helical" evidence="7">
    <location>
        <begin position="82"/>
        <end position="103"/>
    </location>
</feature>
<dbReference type="EMBL" id="LYPC01000014">
    <property type="protein sequence ID" value="OCT15530.1"/>
    <property type="molecule type" value="Genomic_DNA"/>
</dbReference>